<protein>
    <submittedName>
        <fullName evidence="1">Uncharacterized protein</fullName>
    </submittedName>
</protein>
<name>A0A0F9BVV0_9ZZZZ</name>
<proteinExistence type="predicted"/>
<evidence type="ECO:0000313" key="1">
    <source>
        <dbReference type="EMBL" id="KKL18082.1"/>
    </source>
</evidence>
<comment type="caution">
    <text evidence="1">The sequence shown here is derived from an EMBL/GenBank/DDBJ whole genome shotgun (WGS) entry which is preliminary data.</text>
</comment>
<organism evidence="1">
    <name type="scientific">marine sediment metagenome</name>
    <dbReference type="NCBI Taxonomy" id="412755"/>
    <lineage>
        <taxon>unclassified sequences</taxon>
        <taxon>metagenomes</taxon>
        <taxon>ecological metagenomes</taxon>
    </lineage>
</organism>
<reference evidence="1" key="1">
    <citation type="journal article" date="2015" name="Nature">
        <title>Complex archaea that bridge the gap between prokaryotes and eukaryotes.</title>
        <authorList>
            <person name="Spang A."/>
            <person name="Saw J.H."/>
            <person name="Jorgensen S.L."/>
            <person name="Zaremba-Niedzwiedzka K."/>
            <person name="Martijn J."/>
            <person name="Lind A.E."/>
            <person name="van Eijk R."/>
            <person name="Schleper C."/>
            <person name="Guy L."/>
            <person name="Ettema T.J."/>
        </authorList>
    </citation>
    <scope>NUCLEOTIDE SEQUENCE</scope>
</reference>
<sequence length="83" mass="9740">MATFNPYLEPSDAHHNRMLDEDERLEIWKDMLLPRILQSVVAAWPDPSDFDEALHDLQMQTRGVLPSDEEKQLLTEAYERTTK</sequence>
<dbReference type="EMBL" id="LAZR01039008">
    <property type="protein sequence ID" value="KKL18082.1"/>
    <property type="molecule type" value="Genomic_DNA"/>
</dbReference>
<gene>
    <name evidence="1" type="ORF">LCGC14_2479120</name>
</gene>
<accession>A0A0F9BVV0</accession>
<dbReference type="AlphaFoldDB" id="A0A0F9BVV0"/>